<dbReference type="InterPro" id="IPR036823">
    <property type="entry name" value="Ribosomal_uS7_dom_sf"/>
</dbReference>
<sequence>MTFKLSFKLVDVTKGSGDAIRKKKKTHRMAKANRAFAHFH</sequence>
<reference evidence="5 6" key="1">
    <citation type="journal article" date="2019" name="Genome Biol. Evol.">
        <title>Insights into the evolution of the New World diploid cottons (Gossypium, subgenus Houzingenia) based on genome sequencing.</title>
        <authorList>
            <person name="Grover C.E."/>
            <person name="Arick M.A. 2nd"/>
            <person name="Thrash A."/>
            <person name="Conover J.L."/>
            <person name="Sanders W.S."/>
            <person name="Peterson D.G."/>
            <person name="Frelichowski J.E."/>
            <person name="Scheffler J.A."/>
            <person name="Scheffler B.E."/>
            <person name="Wendel J.F."/>
        </authorList>
    </citation>
    <scope>NUCLEOTIDE SEQUENCE [LARGE SCALE GENOMIC DNA]</scope>
    <source>
        <strain evidence="5">1</strain>
        <tissue evidence="5">Leaf</tissue>
    </source>
</reference>
<dbReference type="SUPFAM" id="SSF47973">
    <property type="entry name" value="Ribosomal protein S7"/>
    <property type="match status" value="1"/>
</dbReference>
<keyword evidence="2" id="KW-0689">Ribosomal protein</keyword>
<keyword evidence="6" id="KW-1185">Reference proteome</keyword>
<evidence type="ECO:0000313" key="6">
    <source>
        <dbReference type="Proteomes" id="UP000593576"/>
    </source>
</evidence>
<name>A0A7J9MI02_GOSSC</name>
<evidence type="ECO:0000256" key="3">
    <source>
        <dbReference type="ARBA" id="ARBA00023274"/>
    </source>
</evidence>
<evidence type="ECO:0000259" key="4">
    <source>
        <dbReference type="Pfam" id="PF00177"/>
    </source>
</evidence>
<evidence type="ECO:0000256" key="2">
    <source>
        <dbReference type="ARBA" id="ARBA00022980"/>
    </source>
</evidence>
<accession>A0A7J9MI02</accession>
<comment type="similarity">
    <text evidence="1">Belongs to the universal ribosomal protein uS7 family.</text>
</comment>
<comment type="caution">
    <text evidence="5">The sequence shown here is derived from an EMBL/GenBank/DDBJ whole genome shotgun (WGS) entry which is preliminary data.</text>
</comment>
<evidence type="ECO:0000313" key="5">
    <source>
        <dbReference type="EMBL" id="MBA0870396.1"/>
    </source>
</evidence>
<organism evidence="5 6">
    <name type="scientific">Gossypium schwendimanii</name>
    <name type="common">Cotton</name>
    <dbReference type="NCBI Taxonomy" id="34291"/>
    <lineage>
        <taxon>Eukaryota</taxon>
        <taxon>Viridiplantae</taxon>
        <taxon>Streptophyta</taxon>
        <taxon>Embryophyta</taxon>
        <taxon>Tracheophyta</taxon>
        <taxon>Spermatophyta</taxon>
        <taxon>Magnoliopsida</taxon>
        <taxon>eudicotyledons</taxon>
        <taxon>Gunneridae</taxon>
        <taxon>Pentapetalae</taxon>
        <taxon>rosids</taxon>
        <taxon>malvids</taxon>
        <taxon>Malvales</taxon>
        <taxon>Malvaceae</taxon>
        <taxon>Malvoideae</taxon>
        <taxon>Gossypium</taxon>
    </lineage>
</organism>
<dbReference type="OrthoDB" id="35139at2759"/>
<evidence type="ECO:0000256" key="1">
    <source>
        <dbReference type="ARBA" id="ARBA00007151"/>
    </source>
</evidence>
<dbReference type="Pfam" id="PF00177">
    <property type="entry name" value="Ribosomal_S7"/>
    <property type="match status" value="1"/>
</dbReference>
<feature type="domain" description="Small ribosomal subunit protein uS7" evidence="4">
    <location>
        <begin position="1"/>
        <end position="34"/>
    </location>
</feature>
<dbReference type="GO" id="GO:0005840">
    <property type="term" value="C:ribosome"/>
    <property type="evidence" value="ECO:0007669"/>
    <property type="project" value="UniProtKB-KW"/>
</dbReference>
<gene>
    <name evidence="5" type="ORF">Goshw_011840</name>
</gene>
<dbReference type="Gene3D" id="1.10.455.10">
    <property type="entry name" value="Ribosomal protein S7 domain"/>
    <property type="match status" value="1"/>
</dbReference>
<dbReference type="InterPro" id="IPR023798">
    <property type="entry name" value="Ribosomal_uS7_dom"/>
</dbReference>
<proteinExistence type="inferred from homology"/>
<dbReference type="Proteomes" id="UP000593576">
    <property type="component" value="Unassembled WGS sequence"/>
</dbReference>
<keyword evidence="3" id="KW-0687">Ribonucleoprotein</keyword>
<dbReference type="EMBL" id="JABFAF010000011">
    <property type="protein sequence ID" value="MBA0870396.1"/>
    <property type="molecule type" value="Genomic_DNA"/>
</dbReference>
<dbReference type="AlphaFoldDB" id="A0A7J9MI02"/>
<dbReference type="GO" id="GO:1990904">
    <property type="term" value="C:ribonucleoprotein complex"/>
    <property type="evidence" value="ECO:0007669"/>
    <property type="project" value="UniProtKB-KW"/>
</dbReference>
<protein>
    <recommendedName>
        <fullName evidence="4">Small ribosomal subunit protein uS7 domain-containing protein</fullName>
    </recommendedName>
</protein>